<dbReference type="GO" id="GO:0003700">
    <property type="term" value="F:DNA-binding transcription factor activity"/>
    <property type="evidence" value="ECO:0007669"/>
    <property type="project" value="InterPro"/>
</dbReference>
<accession>A0A5B9QHC6</accession>
<dbReference type="RefSeq" id="WP_148075588.1">
    <property type="nucleotide sequence ID" value="NZ_CP042913.1"/>
</dbReference>
<evidence type="ECO:0000256" key="2">
    <source>
        <dbReference type="ARBA" id="ARBA00023125"/>
    </source>
</evidence>
<dbReference type="GO" id="GO:0003677">
    <property type="term" value="F:DNA binding"/>
    <property type="evidence" value="ECO:0007669"/>
    <property type="project" value="UniProtKB-KW"/>
</dbReference>
<dbReference type="InterPro" id="IPR036388">
    <property type="entry name" value="WH-like_DNA-bd_sf"/>
</dbReference>
<evidence type="ECO:0000313" key="5">
    <source>
        <dbReference type="EMBL" id="QEG37339.1"/>
    </source>
</evidence>
<dbReference type="PANTHER" id="PTHR33164:SF64">
    <property type="entry name" value="TRANSCRIPTIONAL REGULATOR SLYA"/>
    <property type="match status" value="1"/>
</dbReference>
<gene>
    <name evidence="5" type="primary">slyA</name>
    <name evidence="5" type="ORF">Pr1d_46800</name>
</gene>
<reference evidence="5 6" key="1">
    <citation type="submission" date="2019-08" db="EMBL/GenBank/DDBJ databases">
        <title>Deep-cultivation of Planctomycetes and their phenomic and genomic characterization uncovers novel biology.</title>
        <authorList>
            <person name="Wiegand S."/>
            <person name="Jogler M."/>
            <person name="Boedeker C."/>
            <person name="Pinto D."/>
            <person name="Vollmers J."/>
            <person name="Rivas-Marin E."/>
            <person name="Kohn T."/>
            <person name="Peeters S.H."/>
            <person name="Heuer A."/>
            <person name="Rast P."/>
            <person name="Oberbeckmann S."/>
            <person name="Bunk B."/>
            <person name="Jeske O."/>
            <person name="Meyerdierks A."/>
            <person name="Storesund J.E."/>
            <person name="Kallscheuer N."/>
            <person name="Luecker S."/>
            <person name="Lage O.M."/>
            <person name="Pohl T."/>
            <person name="Merkel B.J."/>
            <person name="Hornburger P."/>
            <person name="Mueller R.-W."/>
            <person name="Bruemmer F."/>
            <person name="Labrenz M."/>
            <person name="Spormann A.M."/>
            <person name="Op den Camp H."/>
            <person name="Overmann J."/>
            <person name="Amann R."/>
            <person name="Jetten M.S.M."/>
            <person name="Mascher T."/>
            <person name="Medema M.H."/>
            <person name="Devos D.P."/>
            <person name="Kaster A.-K."/>
            <person name="Ovreas L."/>
            <person name="Rohde M."/>
            <person name="Galperin M.Y."/>
            <person name="Jogler C."/>
        </authorList>
    </citation>
    <scope>NUCLEOTIDE SEQUENCE [LARGE SCALE GENOMIC DNA]</scope>
    <source>
        <strain evidence="5 6">Pr1d</strain>
    </source>
</reference>
<name>A0A5B9QHC6_9BACT</name>
<dbReference type="AlphaFoldDB" id="A0A5B9QHC6"/>
<dbReference type="PROSITE" id="PS50995">
    <property type="entry name" value="HTH_MARR_2"/>
    <property type="match status" value="1"/>
</dbReference>
<proteinExistence type="predicted"/>
<dbReference type="PANTHER" id="PTHR33164">
    <property type="entry name" value="TRANSCRIPTIONAL REGULATOR, MARR FAMILY"/>
    <property type="match status" value="1"/>
</dbReference>
<dbReference type="EMBL" id="CP042913">
    <property type="protein sequence ID" value="QEG37339.1"/>
    <property type="molecule type" value="Genomic_DNA"/>
</dbReference>
<dbReference type="Gene3D" id="1.10.10.10">
    <property type="entry name" value="Winged helix-like DNA-binding domain superfamily/Winged helix DNA-binding domain"/>
    <property type="match status" value="1"/>
</dbReference>
<evidence type="ECO:0000313" key="6">
    <source>
        <dbReference type="Proteomes" id="UP000323917"/>
    </source>
</evidence>
<dbReference type="InterPro" id="IPR039422">
    <property type="entry name" value="MarR/SlyA-like"/>
</dbReference>
<dbReference type="PRINTS" id="PR00598">
    <property type="entry name" value="HTHMARR"/>
</dbReference>
<evidence type="ECO:0000256" key="1">
    <source>
        <dbReference type="ARBA" id="ARBA00023015"/>
    </source>
</evidence>
<dbReference type="InterPro" id="IPR000835">
    <property type="entry name" value="HTH_MarR-typ"/>
</dbReference>
<evidence type="ECO:0000259" key="4">
    <source>
        <dbReference type="PROSITE" id="PS50995"/>
    </source>
</evidence>
<dbReference type="SUPFAM" id="SSF46785">
    <property type="entry name" value="Winged helix' DNA-binding domain"/>
    <property type="match status" value="1"/>
</dbReference>
<organism evidence="5 6">
    <name type="scientific">Bythopirellula goksoeyrii</name>
    <dbReference type="NCBI Taxonomy" id="1400387"/>
    <lineage>
        <taxon>Bacteria</taxon>
        <taxon>Pseudomonadati</taxon>
        <taxon>Planctomycetota</taxon>
        <taxon>Planctomycetia</taxon>
        <taxon>Pirellulales</taxon>
        <taxon>Lacipirellulaceae</taxon>
        <taxon>Bythopirellula</taxon>
    </lineage>
</organism>
<sequence precursor="true">MLEYDFEESLGYWLVMAHQAYMRAFNEELAPQGITYRQAQVLAWLALEGPLAQADLASRMLIEPPSLVGTLDRMEESGLIERQACPNDGRKKLVHPLPAADELWEQIVASGRRIRAQASAGLSDRELAILKRLLGKVRANVSTQSPVKCAR</sequence>
<dbReference type="InterPro" id="IPR036390">
    <property type="entry name" value="WH_DNA-bd_sf"/>
</dbReference>
<dbReference type="Pfam" id="PF12802">
    <property type="entry name" value="MarR_2"/>
    <property type="match status" value="1"/>
</dbReference>
<keyword evidence="6" id="KW-1185">Reference proteome</keyword>
<dbReference type="GO" id="GO:0006950">
    <property type="term" value="P:response to stress"/>
    <property type="evidence" value="ECO:0007669"/>
    <property type="project" value="TreeGrafter"/>
</dbReference>
<keyword evidence="3" id="KW-0804">Transcription</keyword>
<evidence type="ECO:0000256" key="3">
    <source>
        <dbReference type="ARBA" id="ARBA00023163"/>
    </source>
</evidence>
<keyword evidence="2" id="KW-0238">DNA-binding</keyword>
<dbReference type="Proteomes" id="UP000323917">
    <property type="component" value="Chromosome"/>
</dbReference>
<feature type="domain" description="HTH marR-type" evidence="4">
    <location>
        <begin position="7"/>
        <end position="139"/>
    </location>
</feature>
<keyword evidence="1" id="KW-0805">Transcription regulation</keyword>
<dbReference type="SMART" id="SM00347">
    <property type="entry name" value="HTH_MARR"/>
    <property type="match status" value="1"/>
</dbReference>
<dbReference type="KEGG" id="bgok:Pr1d_46800"/>
<protein>
    <submittedName>
        <fullName evidence="5">Transcriptional regulator SlyA</fullName>
    </submittedName>
</protein>
<dbReference type="OrthoDB" id="32523at2"/>